<keyword evidence="6 12" id="KW-0862">Zinc</keyword>
<evidence type="ECO:0000256" key="11">
    <source>
        <dbReference type="ARBA" id="ARBA00048300"/>
    </source>
</evidence>
<dbReference type="RefSeq" id="XP_018004891.1">
    <property type="nucleotide sequence ID" value="XM_018142508.1"/>
</dbReference>
<organism evidence="14 15">
    <name type="scientific">Cyphellophora attinorum</name>
    <dbReference type="NCBI Taxonomy" id="1664694"/>
    <lineage>
        <taxon>Eukaryota</taxon>
        <taxon>Fungi</taxon>
        <taxon>Dikarya</taxon>
        <taxon>Ascomycota</taxon>
        <taxon>Pezizomycotina</taxon>
        <taxon>Eurotiomycetes</taxon>
        <taxon>Chaetothyriomycetidae</taxon>
        <taxon>Chaetothyriales</taxon>
        <taxon>Cyphellophoraceae</taxon>
        <taxon>Cyphellophora</taxon>
    </lineage>
</organism>
<evidence type="ECO:0000256" key="10">
    <source>
        <dbReference type="ARBA" id="ARBA00023146"/>
    </source>
</evidence>
<dbReference type="SUPFAM" id="SSF50447">
    <property type="entry name" value="Translation proteins"/>
    <property type="match status" value="1"/>
</dbReference>
<dbReference type="PRINTS" id="PR00980">
    <property type="entry name" value="TRNASYNTHALA"/>
</dbReference>
<dbReference type="InterPro" id="IPR012947">
    <property type="entry name" value="tRNA_SAD"/>
</dbReference>
<dbReference type="PANTHER" id="PTHR11777:SF9">
    <property type="entry name" value="ALANINE--TRNA LIGASE, CYTOPLASMIC"/>
    <property type="match status" value="1"/>
</dbReference>
<evidence type="ECO:0000256" key="5">
    <source>
        <dbReference type="ARBA" id="ARBA00022741"/>
    </source>
</evidence>
<evidence type="ECO:0000256" key="4">
    <source>
        <dbReference type="ARBA" id="ARBA00022723"/>
    </source>
</evidence>
<evidence type="ECO:0000259" key="13">
    <source>
        <dbReference type="PROSITE" id="PS50860"/>
    </source>
</evidence>
<dbReference type="Gene3D" id="3.10.310.40">
    <property type="match status" value="1"/>
</dbReference>
<feature type="domain" description="Alanyl-transfer RNA synthetases family profile" evidence="13">
    <location>
        <begin position="12"/>
        <end position="767"/>
    </location>
</feature>
<comment type="function">
    <text evidence="12">Catalyzes the attachment of alanine to tRNA(Ala) in a two-step reaction: alanine is first activated by ATP to form Ala-AMP and then transferred to the acceptor end of tRNA(Ala). Also edits incorrectly charged tRNA(Ala) via its editing domain.</text>
</comment>
<dbReference type="Pfam" id="PF26023">
    <property type="entry name" value="ALA1"/>
    <property type="match status" value="1"/>
</dbReference>
<dbReference type="OrthoDB" id="2423964at2759"/>
<feature type="binding site" evidence="12">
    <location>
        <position position="609"/>
    </location>
    <ligand>
        <name>Zn(2+)</name>
        <dbReference type="ChEBI" id="CHEBI:29105"/>
    </ligand>
</feature>
<dbReference type="Pfam" id="PF07973">
    <property type="entry name" value="tRNA_SAD"/>
    <property type="match status" value="1"/>
</dbReference>
<name>A0A0N0NRC3_9EURO</name>
<dbReference type="HAMAP" id="MF_00036_B">
    <property type="entry name" value="Ala_tRNA_synth_B"/>
    <property type="match status" value="1"/>
</dbReference>
<dbReference type="CDD" id="cd00673">
    <property type="entry name" value="AlaRS_core"/>
    <property type="match status" value="1"/>
</dbReference>
<dbReference type="FunFam" id="3.30.930.10:FF:000011">
    <property type="entry name" value="Alanine--tRNA ligase, cytoplasmic"/>
    <property type="match status" value="1"/>
</dbReference>
<comment type="subunit">
    <text evidence="12">Monomer.</text>
</comment>
<evidence type="ECO:0000313" key="15">
    <source>
        <dbReference type="Proteomes" id="UP000038010"/>
    </source>
</evidence>
<dbReference type="GO" id="GO:0004813">
    <property type="term" value="F:alanine-tRNA ligase activity"/>
    <property type="evidence" value="ECO:0007669"/>
    <property type="project" value="UniProtKB-UniRule"/>
</dbReference>
<dbReference type="GO" id="GO:0008270">
    <property type="term" value="F:zinc ion binding"/>
    <property type="evidence" value="ECO:0007669"/>
    <property type="project" value="UniProtKB-UniRule"/>
</dbReference>
<evidence type="ECO:0000313" key="14">
    <source>
        <dbReference type="EMBL" id="KPI44928.1"/>
    </source>
</evidence>
<evidence type="ECO:0000256" key="9">
    <source>
        <dbReference type="ARBA" id="ARBA00022917"/>
    </source>
</evidence>
<dbReference type="Gene3D" id="2.40.30.130">
    <property type="match status" value="1"/>
</dbReference>
<feature type="binding site" evidence="12">
    <location>
        <position position="605"/>
    </location>
    <ligand>
        <name>Zn(2+)</name>
        <dbReference type="ChEBI" id="CHEBI:29105"/>
    </ligand>
</feature>
<keyword evidence="7 12" id="KW-0067">ATP-binding</keyword>
<keyword evidence="12" id="KW-0963">Cytoplasm</keyword>
<dbReference type="GO" id="GO:0005739">
    <property type="term" value="C:mitochondrion"/>
    <property type="evidence" value="ECO:0007669"/>
    <property type="project" value="UniProtKB-SubCell"/>
</dbReference>
<dbReference type="PANTHER" id="PTHR11777">
    <property type="entry name" value="ALANYL-TRNA SYNTHETASE"/>
    <property type="match status" value="1"/>
</dbReference>
<comment type="catalytic activity">
    <reaction evidence="11 12">
        <text>tRNA(Ala) + L-alanine + ATP = L-alanyl-tRNA(Ala) + AMP + diphosphate</text>
        <dbReference type="Rhea" id="RHEA:12540"/>
        <dbReference type="Rhea" id="RHEA-COMP:9657"/>
        <dbReference type="Rhea" id="RHEA-COMP:9923"/>
        <dbReference type="ChEBI" id="CHEBI:30616"/>
        <dbReference type="ChEBI" id="CHEBI:33019"/>
        <dbReference type="ChEBI" id="CHEBI:57972"/>
        <dbReference type="ChEBI" id="CHEBI:78442"/>
        <dbReference type="ChEBI" id="CHEBI:78497"/>
        <dbReference type="ChEBI" id="CHEBI:456215"/>
        <dbReference type="EC" id="6.1.1.7"/>
    </reaction>
</comment>
<dbReference type="Gene3D" id="3.30.930.10">
    <property type="entry name" value="Bira Bifunctional Protein, Domain 2"/>
    <property type="match status" value="1"/>
</dbReference>
<dbReference type="AlphaFoldDB" id="A0A0N0NRC3"/>
<sequence length="963" mass="107390">MGSTNFVVDPKWKAPVVRDTFIKFFVAKNHTFVPSSPVVPLSDPTLLFTNAGMNQFKPIFLGTVDPSTKEGKWKRVVNSQKCIRAGGKHNDLDDVGKDSYHHTFFEMLGNWSFGDYFKEEAIKFSWELLTDVYKLPADRLYVTYFEGNKAMGLEPDLEAKQLWKKVGVPDDHILPGDMKDNFWEMGDQGPCGPCSEIHYDRVGGRNAADLVNKDDPLVIEVWNNVFIQYNREPDKSLRPLPNKHVDTGMGFERLVSILQDKKSNYDTDVFTPLFARIQEITGARPYAGKFGEEDTDGVDTAYRVVADHVRLLTFAITDGGYPNNEGRGYVVRRVLRRGARYARKYFNVQIGDFFSKIIPTLLDHMGEMFPEILSKKQDVIDSLNEEELSFAKTLDRGEKQFEIYAAKTKQKGLTQLSGADAWRLNDTFGFPIDLTRIMAEDAGLTIDDNEFETARQQSKEASKGQKKEGSDLLKLTVHSQNVLEEELKVTTTDDSAKHGRENINGKILAILHGENFHDSTSSIPEGDQVGVILDKTNFYAEQGGQEFDTGHIIIDGQAELEVVNVQKDGGYVLHIGYMKYGKFNVGDVAICEYDELRRNPIRNNHTGTHVLNFALREVLGDGIDQKGSLVAQEKLRFDFSHKAAVSNEELKIIEDKSTEYIRKNATVYAKDVPYATAREITGLRAVFGETYPDPVRVVSIGVDVDEILKNVKNPELNKISIEFCGGTHVRSTGDIKELVIIEESGISKGIRRIVAVTGEDAYKAQHVAGEFSERLDKIAKMQFGPDKEQEAKNAQLDLNGLEISALRKSEFRVRFESINKDILAQQKKMQKEETKKGIDAVVQYFEKNKDAKAAVVKLPIAANQRLLPDIIKHVQQKMKDKSVYVLASDDASVAEGHVVHGCFVGVAGGKAGMSSNEWAGKVSAVVGGKPFGKAPTSYGSGTGTKEVEEALKAATAYLEGFKL</sequence>
<evidence type="ECO:0000256" key="6">
    <source>
        <dbReference type="ARBA" id="ARBA00022833"/>
    </source>
</evidence>
<dbReference type="FunFam" id="3.30.980.10:FF:000004">
    <property type="entry name" value="Alanine--tRNA ligase, cytoplasmic"/>
    <property type="match status" value="1"/>
</dbReference>
<dbReference type="GO" id="GO:0000049">
    <property type="term" value="F:tRNA binding"/>
    <property type="evidence" value="ECO:0007669"/>
    <property type="project" value="UniProtKB-KW"/>
</dbReference>
<keyword evidence="5 12" id="KW-0547">Nucleotide-binding</keyword>
<dbReference type="SUPFAM" id="SSF101353">
    <property type="entry name" value="Putative anticodon-binding domain of alanyl-tRNA synthetase (AlaRS)"/>
    <property type="match status" value="1"/>
</dbReference>
<dbReference type="SUPFAM" id="SSF55681">
    <property type="entry name" value="Class II aaRS and biotin synthetases"/>
    <property type="match status" value="1"/>
</dbReference>
<comment type="subcellular location">
    <subcellularLocation>
        <location evidence="12">Mitochondrion</location>
    </subcellularLocation>
    <subcellularLocation>
        <location evidence="12">Cytoplasm</location>
    </subcellularLocation>
</comment>
<dbReference type="FunFam" id="2.40.30.130:FF:000004">
    <property type="entry name" value="Alanine--tRNA ligase"/>
    <property type="match status" value="1"/>
</dbReference>
<dbReference type="InterPro" id="IPR050058">
    <property type="entry name" value="Ala-tRNA_ligase"/>
</dbReference>
<dbReference type="GeneID" id="28734388"/>
<dbReference type="EC" id="6.1.1.7" evidence="12"/>
<dbReference type="NCBIfam" id="TIGR00344">
    <property type="entry name" value="alaS"/>
    <property type="match status" value="1"/>
</dbReference>
<dbReference type="InterPro" id="IPR018165">
    <property type="entry name" value="Ala-tRNA-synth_IIc_core"/>
</dbReference>
<dbReference type="EMBL" id="LFJN01000002">
    <property type="protein sequence ID" value="KPI44928.1"/>
    <property type="molecule type" value="Genomic_DNA"/>
</dbReference>
<dbReference type="Proteomes" id="UP000038010">
    <property type="component" value="Unassembled WGS sequence"/>
</dbReference>
<keyword evidence="15" id="KW-1185">Reference proteome</keyword>
<feature type="binding site" evidence="12">
    <location>
        <position position="724"/>
    </location>
    <ligand>
        <name>Zn(2+)</name>
        <dbReference type="ChEBI" id="CHEBI:29105"/>
    </ligand>
</feature>
<dbReference type="InterPro" id="IPR018164">
    <property type="entry name" value="Ala-tRNA-synth_IIc_N"/>
</dbReference>
<comment type="domain">
    <text evidence="12">Consists of three domains; the N-terminal catalytic domain, the editing domain and the C-terminal C-Ala domain. The editing domain removes incorrectly charged amino acids, while the C-Ala domain, along with tRNA(Ala), serves as a bridge to cooperatively bring together the editing and aminoacylation centers thus stimulating deacylation of misacylated tRNAs.</text>
</comment>
<proteinExistence type="inferred from homology"/>
<dbReference type="InterPro" id="IPR045864">
    <property type="entry name" value="aa-tRNA-synth_II/BPL/LPL"/>
</dbReference>
<evidence type="ECO:0000256" key="8">
    <source>
        <dbReference type="ARBA" id="ARBA00022884"/>
    </source>
</evidence>
<protein>
    <recommendedName>
        <fullName evidence="12">Alanine--tRNA ligase</fullName>
        <ecNumber evidence="12">6.1.1.7</ecNumber>
    </recommendedName>
    <alternativeName>
        <fullName evidence="12">Alanyl-tRNA synthetase</fullName>
        <shortName evidence="12">AlaRS</shortName>
    </alternativeName>
</protein>
<keyword evidence="8 12" id="KW-0694">RNA-binding</keyword>
<dbReference type="PROSITE" id="PS50860">
    <property type="entry name" value="AA_TRNA_LIGASE_II_ALA"/>
    <property type="match status" value="1"/>
</dbReference>
<keyword evidence="12" id="KW-0496">Mitochondrion</keyword>
<dbReference type="STRING" id="1664694.A0A0N0NRC3"/>
<evidence type="ECO:0000256" key="7">
    <source>
        <dbReference type="ARBA" id="ARBA00022840"/>
    </source>
</evidence>
<keyword evidence="2 12" id="KW-0820">tRNA-binding</keyword>
<evidence type="ECO:0000256" key="3">
    <source>
        <dbReference type="ARBA" id="ARBA00022598"/>
    </source>
</evidence>
<dbReference type="GO" id="GO:0002161">
    <property type="term" value="F:aminoacyl-tRNA deacylase activity"/>
    <property type="evidence" value="ECO:0007669"/>
    <property type="project" value="TreeGrafter"/>
</dbReference>
<keyword evidence="9 12" id="KW-0648">Protein biosynthesis</keyword>
<comment type="cofactor">
    <cofactor evidence="12">
        <name>Zn(2+)</name>
        <dbReference type="ChEBI" id="CHEBI:29105"/>
    </cofactor>
    <text evidence="12">Binds 1 zinc ion per subunit.</text>
</comment>
<dbReference type="Gene3D" id="3.30.980.10">
    <property type="entry name" value="Threonyl-trna Synthetase, Chain A, domain 2"/>
    <property type="match status" value="1"/>
</dbReference>
<keyword evidence="4 12" id="KW-0479">Metal-binding</keyword>
<dbReference type="InterPro" id="IPR018162">
    <property type="entry name" value="Ala-tRNA-ligase_IIc_anticod-bd"/>
</dbReference>
<keyword evidence="10 12" id="KW-0030">Aminoacyl-tRNA synthetase</keyword>
<dbReference type="GO" id="GO:0070143">
    <property type="term" value="P:mitochondrial alanyl-tRNA aminoacylation"/>
    <property type="evidence" value="ECO:0007669"/>
    <property type="project" value="UniProtKB-UniRule"/>
</dbReference>
<evidence type="ECO:0000256" key="12">
    <source>
        <dbReference type="HAMAP-Rule" id="MF_03133"/>
    </source>
</evidence>
<accession>A0A0N0NRC3</accession>
<reference evidence="14 15" key="1">
    <citation type="submission" date="2015-06" db="EMBL/GenBank/DDBJ databases">
        <title>Draft genome of the ant-associated black yeast Phialophora attae CBS 131958.</title>
        <authorList>
            <person name="Moreno L.F."/>
            <person name="Stielow B.J."/>
            <person name="de Hoog S."/>
            <person name="Vicente V.A."/>
            <person name="Weiss V.A."/>
            <person name="de Vries M."/>
            <person name="Cruz L.M."/>
            <person name="Souza E.M."/>
        </authorList>
    </citation>
    <scope>NUCLEOTIDE SEQUENCE [LARGE SCALE GENOMIC DNA]</scope>
    <source>
        <strain evidence="14 15">CBS 131958</strain>
    </source>
</reference>
<dbReference type="SUPFAM" id="SSF55186">
    <property type="entry name" value="ThrRS/AlaRS common domain"/>
    <property type="match status" value="1"/>
</dbReference>
<dbReference type="InterPro" id="IPR009000">
    <property type="entry name" value="Transl_B-barrel_sf"/>
</dbReference>
<dbReference type="InterPro" id="IPR059090">
    <property type="entry name" value="ALA1_helical"/>
</dbReference>
<dbReference type="GO" id="GO:0005524">
    <property type="term" value="F:ATP binding"/>
    <property type="evidence" value="ECO:0007669"/>
    <property type="project" value="UniProtKB-UniRule"/>
</dbReference>
<dbReference type="InterPro" id="IPR018163">
    <property type="entry name" value="Thr/Ala-tRNA-synth_IIc_edit"/>
</dbReference>
<comment type="caution">
    <text evidence="14">The sequence shown here is derived from an EMBL/GenBank/DDBJ whole genome shotgun (WGS) entry which is preliminary data.</text>
</comment>
<keyword evidence="3 12" id="KW-0436">Ligase</keyword>
<evidence type="ECO:0000256" key="1">
    <source>
        <dbReference type="ARBA" id="ARBA00008429"/>
    </source>
</evidence>
<gene>
    <name evidence="12" type="primary">ALA1</name>
    <name evidence="14" type="ORF">AB675_2530</name>
</gene>
<feature type="binding site" evidence="12">
    <location>
        <position position="728"/>
    </location>
    <ligand>
        <name>Zn(2+)</name>
        <dbReference type="ChEBI" id="CHEBI:29105"/>
    </ligand>
</feature>
<comment type="similarity">
    <text evidence="1">Belongs to the class-II aminoacyl-tRNA synthetase family. Alax-L subfamily.</text>
</comment>
<dbReference type="InterPro" id="IPR023033">
    <property type="entry name" value="Ala_tRNA_ligase_euk/bac"/>
</dbReference>
<dbReference type="VEuPathDB" id="FungiDB:AB675_2530"/>
<evidence type="ECO:0000256" key="2">
    <source>
        <dbReference type="ARBA" id="ARBA00022555"/>
    </source>
</evidence>
<dbReference type="Pfam" id="PF01411">
    <property type="entry name" value="tRNA-synt_2c"/>
    <property type="match status" value="1"/>
</dbReference>
<dbReference type="SMART" id="SM00863">
    <property type="entry name" value="tRNA_SAD"/>
    <property type="match status" value="1"/>
</dbReference>
<dbReference type="InterPro" id="IPR002318">
    <property type="entry name" value="Ala-tRNA-lgiase_IIc"/>
</dbReference>